<dbReference type="Proteomes" id="UP000050164">
    <property type="component" value="Unassembled WGS sequence"/>
</dbReference>
<organism evidence="2 3">
    <name type="scientific">Mycobacterium tuberculosis</name>
    <dbReference type="NCBI Taxonomy" id="1773"/>
    <lineage>
        <taxon>Bacteria</taxon>
        <taxon>Bacillati</taxon>
        <taxon>Actinomycetota</taxon>
        <taxon>Actinomycetes</taxon>
        <taxon>Mycobacteriales</taxon>
        <taxon>Mycobacteriaceae</taxon>
        <taxon>Mycobacterium</taxon>
        <taxon>Mycobacterium tuberculosis complex</taxon>
    </lineage>
</organism>
<feature type="compositionally biased region" description="Basic residues" evidence="1">
    <location>
        <begin position="156"/>
        <end position="177"/>
    </location>
</feature>
<sequence>MLQADAGQITGHELGRAALLSVRTHRGPHRDRGAGHDGRPGIEHAATFDQVDTRRGFDLFGHRQRLTGERGLVDLHVDLLNHPGVGGNHLVGPHLDDVAGTQLLGADFDVPRLVVRAGQHLPGGWNLLSQQAIQPTFGTQPLAGRENRVSGEHRTDHHRVHRRTQHRTGHCTKRQHRRQRVRQLRAHGLGQLPKRVQGCLGYLCAALRRVQATGQRTGRIRRRRCLRRCLLVRRRQSFADLLDRHCVPFMSGCRSRCLRVDDLACQQVSREQSGRRAGGHRAGPQSADPWQHQQGSQSRCTTGNFVTSLACGPGRRNRVQHPPGGSKIGQQDICVPGRCTGSRWWQHTKRHIGSRKRLLTNR</sequence>
<dbReference type="AlphaFoldDB" id="A0A655A5R3"/>
<proteinExistence type="predicted"/>
<gene>
    <name evidence="2" type="ORF">ERS027659_02329</name>
</gene>
<evidence type="ECO:0000313" key="2">
    <source>
        <dbReference type="EMBL" id="CKR87504.1"/>
    </source>
</evidence>
<dbReference type="EMBL" id="CNFT01000537">
    <property type="protein sequence ID" value="CKR87504.1"/>
    <property type="molecule type" value="Genomic_DNA"/>
</dbReference>
<accession>A0A655A5R3</accession>
<evidence type="ECO:0000256" key="1">
    <source>
        <dbReference type="SAM" id="MobiDB-lite"/>
    </source>
</evidence>
<protein>
    <submittedName>
        <fullName evidence="2">Uncharacterized protein</fullName>
    </submittedName>
</protein>
<feature type="region of interest" description="Disordered" evidence="1">
    <location>
        <begin position="271"/>
        <end position="332"/>
    </location>
</feature>
<feature type="compositionally biased region" description="Basic and acidic residues" evidence="1">
    <location>
        <begin position="145"/>
        <end position="155"/>
    </location>
</feature>
<feature type="region of interest" description="Disordered" evidence="1">
    <location>
        <begin position="140"/>
        <end position="177"/>
    </location>
</feature>
<feature type="compositionally biased region" description="Polar residues" evidence="1">
    <location>
        <begin position="291"/>
        <end position="307"/>
    </location>
</feature>
<name>A0A655A5R3_MYCTX</name>
<evidence type="ECO:0000313" key="3">
    <source>
        <dbReference type="Proteomes" id="UP000050164"/>
    </source>
</evidence>
<reference evidence="2 3" key="1">
    <citation type="submission" date="2015-03" db="EMBL/GenBank/DDBJ databases">
        <authorList>
            <consortium name="Pathogen Informatics"/>
        </authorList>
    </citation>
    <scope>NUCLEOTIDE SEQUENCE [LARGE SCALE GENOMIC DNA]</scope>
    <source>
        <strain evidence="2 3">Bir 185</strain>
    </source>
</reference>